<evidence type="ECO:0000313" key="1">
    <source>
        <dbReference type="Proteomes" id="UP000189703"/>
    </source>
</evidence>
<dbReference type="InParanoid" id="A0A1U7Z2S0"/>
<dbReference type="eggNOG" id="KOG0017">
    <property type="taxonomic scope" value="Eukaryota"/>
</dbReference>
<accession>A0A1U7Z2S0</accession>
<reference evidence="2" key="1">
    <citation type="submission" date="2025-08" db="UniProtKB">
        <authorList>
            <consortium name="RefSeq"/>
        </authorList>
    </citation>
    <scope>IDENTIFICATION</scope>
</reference>
<dbReference type="Proteomes" id="UP000189703">
    <property type="component" value="Unplaced"/>
</dbReference>
<dbReference type="PANTHER" id="PTHR33067">
    <property type="entry name" value="RNA-DIRECTED DNA POLYMERASE-RELATED"/>
    <property type="match status" value="1"/>
</dbReference>
<dbReference type="KEGG" id="nnu:104590460"/>
<dbReference type="InterPro" id="IPR021109">
    <property type="entry name" value="Peptidase_aspartic_dom_sf"/>
</dbReference>
<dbReference type="OrthoDB" id="1744168at2759"/>
<dbReference type="PANTHER" id="PTHR33067:SF35">
    <property type="entry name" value="ASPARTIC PEPTIDASE DDI1-TYPE DOMAIN-CONTAINING PROTEIN"/>
    <property type="match status" value="1"/>
</dbReference>
<dbReference type="Gene3D" id="2.40.70.10">
    <property type="entry name" value="Acid Proteases"/>
    <property type="match status" value="1"/>
</dbReference>
<keyword evidence="1" id="KW-1185">Reference proteome</keyword>
<name>A0A1U7Z2S0_NELNU</name>
<organism evidence="1 2">
    <name type="scientific">Nelumbo nucifera</name>
    <name type="common">Sacred lotus</name>
    <dbReference type="NCBI Taxonomy" id="4432"/>
    <lineage>
        <taxon>Eukaryota</taxon>
        <taxon>Viridiplantae</taxon>
        <taxon>Streptophyta</taxon>
        <taxon>Embryophyta</taxon>
        <taxon>Tracheophyta</taxon>
        <taxon>Spermatophyta</taxon>
        <taxon>Magnoliopsida</taxon>
        <taxon>Proteales</taxon>
        <taxon>Nelumbonaceae</taxon>
        <taxon>Nelumbo</taxon>
    </lineage>
</organism>
<evidence type="ECO:0000313" key="2">
    <source>
        <dbReference type="RefSeq" id="XP_010247438.1"/>
    </source>
</evidence>
<protein>
    <submittedName>
        <fullName evidence="2">Uncharacterized protein LOC104590460</fullName>
    </submittedName>
</protein>
<dbReference type="RefSeq" id="XP_010247438.1">
    <property type="nucleotide sequence ID" value="XM_010249136.1"/>
</dbReference>
<dbReference type="GeneID" id="104590460"/>
<proteinExistence type="predicted"/>
<dbReference type="CDD" id="cd00303">
    <property type="entry name" value="retropepsin_like"/>
    <property type="match status" value="1"/>
</dbReference>
<gene>
    <name evidence="2" type="primary">LOC104590460</name>
</gene>
<sequence length="163" mass="18489">MLYSVFKKLGLGEPQPTRVALQLADRSIKNPWGIIEDVLVKVDKFIFLLDFIVLDMQEDVDVPLILRRPFLAMGKAMIDVQQGKLNLRIQDDEIIFKMSDAMKHAPSSDDSCYMIDVIDYAFDDCFQVSRLADPLELCIQDGEATRGENEEIQSMAAYLNANP</sequence>
<dbReference type="OMA" id="WMAHIGR"/>
<dbReference type="AlphaFoldDB" id="A0A1U7Z2S0"/>